<dbReference type="Proteomes" id="UP000034368">
    <property type="component" value="Unassembled WGS sequence"/>
</dbReference>
<dbReference type="AlphaFoldDB" id="A0A0G1L2S3"/>
<reference evidence="3 4" key="1">
    <citation type="journal article" date="2015" name="Nature">
        <title>rRNA introns, odd ribosomes, and small enigmatic genomes across a large radiation of phyla.</title>
        <authorList>
            <person name="Brown C.T."/>
            <person name="Hug L.A."/>
            <person name="Thomas B.C."/>
            <person name="Sharon I."/>
            <person name="Castelle C.J."/>
            <person name="Singh A."/>
            <person name="Wilkins M.J."/>
            <person name="Williams K.H."/>
            <person name="Banfield J.F."/>
        </authorList>
    </citation>
    <scope>NUCLEOTIDE SEQUENCE [LARGE SCALE GENOMIC DNA]</scope>
</reference>
<dbReference type="SUPFAM" id="SSF49478">
    <property type="entry name" value="Cna protein B-type domain"/>
    <property type="match status" value="1"/>
</dbReference>
<protein>
    <recommendedName>
        <fullName evidence="2">PEGA domain-containing protein</fullName>
    </recommendedName>
</protein>
<evidence type="ECO:0000313" key="4">
    <source>
        <dbReference type="Proteomes" id="UP000034368"/>
    </source>
</evidence>
<name>A0A0G1L2S3_9BACT</name>
<keyword evidence="1" id="KW-0472">Membrane</keyword>
<dbReference type="EMBL" id="LCKD01000003">
    <property type="protein sequence ID" value="KKT90286.1"/>
    <property type="molecule type" value="Genomic_DNA"/>
</dbReference>
<comment type="caution">
    <text evidence="3">The sequence shown here is derived from an EMBL/GenBank/DDBJ whole genome shotgun (WGS) entry which is preliminary data.</text>
</comment>
<keyword evidence="1" id="KW-0812">Transmembrane</keyword>
<organism evidence="3 4">
    <name type="scientific">Candidatus Yanofskybacteria bacterium GW2011_GWB1_45_11</name>
    <dbReference type="NCBI Taxonomy" id="1619026"/>
    <lineage>
        <taxon>Bacteria</taxon>
        <taxon>Candidatus Yanofskyibacteriota</taxon>
    </lineage>
</organism>
<evidence type="ECO:0000256" key="1">
    <source>
        <dbReference type="SAM" id="Phobius"/>
    </source>
</evidence>
<accession>A0A0G1L2S3</accession>
<dbReference type="InterPro" id="IPR013229">
    <property type="entry name" value="PEGA"/>
</dbReference>
<gene>
    <name evidence="3" type="ORF">UW90_C0003G0010</name>
</gene>
<feature type="domain" description="PEGA" evidence="2">
    <location>
        <begin position="54"/>
        <end position="108"/>
    </location>
</feature>
<evidence type="ECO:0000313" key="3">
    <source>
        <dbReference type="EMBL" id="KKT90286.1"/>
    </source>
</evidence>
<keyword evidence="1" id="KW-1133">Transmembrane helix</keyword>
<feature type="transmembrane region" description="Helical" evidence="1">
    <location>
        <begin position="9"/>
        <end position="28"/>
    </location>
</feature>
<dbReference type="Pfam" id="PF08308">
    <property type="entry name" value="PEGA"/>
    <property type="match status" value="1"/>
</dbReference>
<evidence type="ECO:0000259" key="2">
    <source>
        <dbReference type="Pfam" id="PF08308"/>
    </source>
</evidence>
<sequence length="277" mass="31631">MTRLTRRIIFYIAIFLFLSVGYVAVLYAQGYKYDFEEGEFLKTGAFYLKSNTSAEVYVDGEFAGKTSFLTSSFSQDRLLPGQYTVQVKKDGYSTWQKNIGVDEGMVTDFPRVMILPIDGEDANDLIVEIETLFLPLVTPIPSPIKKSPQPTPMIIKSGDYQMLNKTLIDARIEDQPKILATNVLGFSLSEDKSKIVWWDDRQVWLMHLKDQDYQPYMKTGERDLVLRLNKTIKNAAWFRDSDHVVLDMGSVASGSTVKHEYQIVEIDRRGGQNVIKI</sequence>
<proteinExistence type="predicted"/>